<organism evidence="1 2">
    <name type="scientific">Ceratitis capitata</name>
    <name type="common">Mediterranean fruit fly</name>
    <name type="synonym">Tephritis capitata</name>
    <dbReference type="NCBI Taxonomy" id="7213"/>
    <lineage>
        <taxon>Eukaryota</taxon>
        <taxon>Metazoa</taxon>
        <taxon>Ecdysozoa</taxon>
        <taxon>Arthropoda</taxon>
        <taxon>Hexapoda</taxon>
        <taxon>Insecta</taxon>
        <taxon>Pterygota</taxon>
        <taxon>Neoptera</taxon>
        <taxon>Endopterygota</taxon>
        <taxon>Diptera</taxon>
        <taxon>Brachycera</taxon>
        <taxon>Muscomorpha</taxon>
        <taxon>Tephritoidea</taxon>
        <taxon>Tephritidae</taxon>
        <taxon>Ceratitis</taxon>
        <taxon>Ceratitis</taxon>
    </lineage>
</organism>
<reference evidence="1" key="1">
    <citation type="submission" date="2020-11" db="EMBL/GenBank/DDBJ databases">
        <authorList>
            <person name="Whitehead M."/>
        </authorList>
    </citation>
    <scope>NUCLEOTIDE SEQUENCE</scope>
    <source>
        <strain evidence="1">EGII</strain>
    </source>
</reference>
<comment type="caution">
    <text evidence="1">The sequence shown here is derived from an EMBL/GenBank/DDBJ whole genome shotgun (WGS) entry which is preliminary data.</text>
</comment>
<dbReference type="Proteomes" id="UP000606786">
    <property type="component" value="Unassembled WGS sequence"/>
</dbReference>
<evidence type="ECO:0000313" key="2">
    <source>
        <dbReference type="Proteomes" id="UP000606786"/>
    </source>
</evidence>
<keyword evidence="2" id="KW-1185">Reference proteome</keyword>
<evidence type="ECO:0000313" key="1">
    <source>
        <dbReference type="EMBL" id="CAD7013807.1"/>
    </source>
</evidence>
<protein>
    <submittedName>
        <fullName evidence="1">(Mediterranean fruit fly) hypothetical protein</fullName>
    </submittedName>
</protein>
<sequence length="70" mass="8003">MLESPKFIDNDNYQGSRAFTWLADMCGLSVDLVSIEQLIFAAYDSFQVNSELTKSYSYQMNMYLLSVPTT</sequence>
<dbReference type="AlphaFoldDB" id="A0A811VEX8"/>
<gene>
    <name evidence="1" type="ORF">CCAP1982_LOCUS21827</name>
</gene>
<proteinExistence type="predicted"/>
<dbReference type="EMBL" id="CAJHJT010000056">
    <property type="protein sequence ID" value="CAD7013807.1"/>
    <property type="molecule type" value="Genomic_DNA"/>
</dbReference>
<name>A0A811VEX8_CERCA</name>
<accession>A0A811VEX8</accession>